<dbReference type="PANTHER" id="PTHR42643:SF24">
    <property type="entry name" value="IONOTROPIC RECEPTOR 60A"/>
    <property type="match status" value="1"/>
</dbReference>
<reference evidence="15 16" key="1">
    <citation type="journal article" date="2021" name="Elife">
        <title>Chloroplast acquisition without the gene transfer in kleptoplastic sea slugs, Plakobranchus ocellatus.</title>
        <authorList>
            <person name="Maeda T."/>
            <person name="Takahashi S."/>
            <person name="Yoshida T."/>
            <person name="Shimamura S."/>
            <person name="Takaki Y."/>
            <person name="Nagai Y."/>
            <person name="Toyoda A."/>
            <person name="Suzuki Y."/>
            <person name="Arimoto A."/>
            <person name="Ishii H."/>
            <person name="Satoh N."/>
            <person name="Nishiyama T."/>
            <person name="Hasebe M."/>
            <person name="Maruyama T."/>
            <person name="Minagawa J."/>
            <person name="Obokata J."/>
            <person name="Shigenobu S."/>
        </authorList>
    </citation>
    <scope>NUCLEOTIDE SEQUENCE [LARGE SCALE GENOMIC DNA]</scope>
</reference>
<evidence type="ECO:0000256" key="9">
    <source>
        <dbReference type="ARBA" id="ARBA00023180"/>
    </source>
</evidence>
<dbReference type="EMBL" id="BLXT01005456">
    <property type="protein sequence ID" value="GFO22765.1"/>
    <property type="molecule type" value="Genomic_DNA"/>
</dbReference>
<evidence type="ECO:0000256" key="11">
    <source>
        <dbReference type="ARBA" id="ARBA00023303"/>
    </source>
</evidence>
<evidence type="ECO:0000256" key="2">
    <source>
        <dbReference type="ARBA" id="ARBA00022448"/>
    </source>
</evidence>
<feature type="transmembrane region" description="Helical" evidence="12">
    <location>
        <begin position="98"/>
        <end position="117"/>
    </location>
</feature>
<evidence type="ECO:0000313" key="15">
    <source>
        <dbReference type="EMBL" id="GFO22765.1"/>
    </source>
</evidence>
<keyword evidence="7 12" id="KW-0472">Membrane</keyword>
<keyword evidence="2" id="KW-0813">Transport</keyword>
<organism evidence="15 16">
    <name type="scientific">Plakobranchus ocellatus</name>
    <dbReference type="NCBI Taxonomy" id="259542"/>
    <lineage>
        <taxon>Eukaryota</taxon>
        <taxon>Metazoa</taxon>
        <taxon>Spiralia</taxon>
        <taxon>Lophotrochozoa</taxon>
        <taxon>Mollusca</taxon>
        <taxon>Gastropoda</taxon>
        <taxon>Heterobranchia</taxon>
        <taxon>Euthyneura</taxon>
        <taxon>Panpulmonata</taxon>
        <taxon>Sacoglossa</taxon>
        <taxon>Placobranchoidea</taxon>
        <taxon>Plakobranchidae</taxon>
        <taxon>Plakobranchus</taxon>
    </lineage>
</organism>
<evidence type="ECO:0000256" key="7">
    <source>
        <dbReference type="ARBA" id="ARBA00023136"/>
    </source>
</evidence>
<keyword evidence="11" id="KW-0407">Ion channel</keyword>
<dbReference type="SUPFAM" id="SSF53850">
    <property type="entry name" value="Periplasmic binding protein-like II"/>
    <property type="match status" value="2"/>
</dbReference>
<keyword evidence="6" id="KW-0406">Ion transport</keyword>
<evidence type="ECO:0000259" key="14">
    <source>
        <dbReference type="Pfam" id="PF10613"/>
    </source>
</evidence>
<evidence type="ECO:0000256" key="3">
    <source>
        <dbReference type="ARBA" id="ARBA00022475"/>
    </source>
</evidence>
<sequence length="909" mass="101714">MIPPSDVVQGIGNDRVEKQSTQLGDLYSQLVKGNNEILLLLICPCVALIAGLVVFLVNGVLGNRGKLLGRQNLKRLYDFPFHWVFQTYELWRHQSCRILRATWALFCVILFATYGALMTCNAAAPMESPVISSLEDLLTHPEIAIGISPASSKMITILSRAKPETTKAQIWEKLVRLNQSDGRTFSLDKAYHLRRVLKGNYAYISGFQKSLLPSYVDADFSDVRFFDVIHEQVHMAIPQNVFYKAEIERALMLATESGTIKAVYDKWFSPEGSLEKSEVKDPTVIHLARLKLLFSMAACGIGLAFLSLLSGHPSRQWNDGRSRTCDRRILQISGWLRYPLCQQLSERELEACRVLHGNAGSALSEFGAYSRERKQCLSNSSGLNFSQIDPDPDSTTLFHSLHRMQKWANLFLELCRHLASTSIGKYAAIDLLTSPNQTHQPTLNHSILSDHNIRKNAASFLSTQKSVIACSSPRIDRNAFLVTEGGKTSWTGFSVEILNLLSKALGFTSLPFAVTDGGFYGMYEADGDALGLVGYLSRREAGLTTMAMSTSARRRQEVDFLYPSVKAIQKDVIYNKALGFTSLPFAVTDGGFYGLYEADGDALGLVGYLSRREAGLTSMAMSTSARRRQEVDFLYPSVKAIQKSVIYKVEKQRAQLGDHSQLANSNSQKLFLLIGPCTALIAGLVVFLVNGVLVNRGKVLGRQNLKRLYDFPFHWVFQTTELWRHQSCRILRATWALLCVVLFATYGALMTSHAAAPVERPVISSVKDLLAHPEIAIGIFPSSSKTITTLSRAKPETTKAQFWEKLVRLNQSDERSFSPDKAYHIRRVLKGNYAFIGILRNGLLPSYVNADFRDIRFFDLMNEYMHMAIPQNVFYKAEIERALLLATESGTINTLCHKWFPHNTGLEKS</sequence>
<evidence type="ECO:0000256" key="10">
    <source>
        <dbReference type="ARBA" id="ARBA00023286"/>
    </source>
</evidence>
<dbReference type="GO" id="GO:0050906">
    <property type="term" value="P:detection of stimulus involved in sensory perception"/>
    <property type="evidence" value="ECO:0007669"/>
    <property type="project" value="UniProtKB-ARBA"/>
</dbReference>
<keyword evidence="4 12" id="KW-0812">Transmembrane</keyword>
<accession>A0AAV4BQA1</accession>
<dbReference type="AlphaFoldDB" id="A0AAV4BQA1"/>
<keyword evidence="10" id="KW-1071">Ligand-gated ion channel</keyword>
<evidence type="ECO:0000256" key="1">
    <source>
        <dbReference type="ARBA" id="ARBA00004651"/>
    </source>
</evidence>
<feature type="transmembrane region" description="Helical" evidence="12">
    <location>
        <begin position="730"/>
        <end position="749"/>
    </location>
</feature>
<dbReference type="Pfam" id="PF10613">
    <property type="entry name" value="Lig_chan-Glu_bd"/>
    <property type="match status" value="1"/>
</dbReference>
<keyword evidence="5 12" id="KW-1133">Transmembrane helix</keyword>
<evidence type="ECO:0000259" key="13">
    <source>
        <dbReference type="Pfam" id="PF00060"/>
    </source>
</evidence>
<keyword evidence="9" id="KW-0325">Glycoprotein</keyword>
<dbReference type="InterPro" id="IPR052192">
    <property type="entry name" value="Insect_Ionotropic_Sensory_Rcpt"/>
</dbReference>
<keyword evidence="3" id="KW-1003">Cell membrane</keyword>
<gene>
    <name evidence="15" type="ORF">PoB_004927000</name>
</gene>
<keyword evidence="8 15" id="KW-0675">Receptor</keyword>
<feature type="domain" description="Ionotropic glutamate receptor C-terminal" evidence="13">
    <location>
        <begin position="70"/>
        <end position="301"/>
    </location>
</feature>
<evidence type="ECO:0000256" key="4">
    <source>
        <dbReference type="ARBA" id="ARBA00022692"/>
    </source>
</evidence>
<dbReference type="Pfam" id="PF00060">
    <property type="entry name" value="Lig_chan"/>
    <property type="match status" value="1"/>
</dbReference>
<feature type="transmembrane region" description="Helical" evidence="12">
    <location>
        <begin position="37"/>
        <end position="61"/>
    </location>
</feature>
<evidence type="ECO:0000256" key="5">
    <source>
        <dbReference type="ARBA" id="ARBA00022989"/>
    </source>
</evidence>
<evidence type="ECO:0000256" key="8">
    <source>
        <dbReference type="ARBA" id="ARBA00023170"/>
    </source>
</evidence>
<comment type="subcellular location">
    <subcellularLocation>
        <location evidence="1">Cell membrane</location>
        <topology evidence="1">Multi-pass membrane protein</topology>
    </subcellularLocation>
</comment>
<proteinExistence type="predicted"/>
<feature type="transmembrane region" description="Helical" evidence="12">
    <location>
        <begin position="670"/>
        <end position="693"/>
    </location>
</feature>
<evidence type="ECO:0000256" key="12">
    <source>
        <dbReference type="SAM" id="Phobius"/>
    </source>
</evidence>
<keyword evidence="16" id="KW-1185">Reference proteome</keyword>
<name>A0AAV4BQA1_9GAST</name>
<dbReference type="Gene3D" id="3.40.190.10">
    <property type="entry name" value="Periplasmic binding protein-like II"/>
    <property type="match status" value="5"/>
</dbReference>
<evidence type="ECO:0000313" key="16">
    <source>
        <dbReference type="Proteomes" id="UP000735302"/>
    </source>
</evidence>
<feature type="domain" description="Ionotropic glutamate receptor L-glutamate and glycine-binding" evidence="14">
    <location>
        <begin position="486"/>
        <end position="563"/>
    </location>
</feature>
<dbReference type="PANTHER" id="PTHR42643">
    <property type="entry name" value="IONOTROPIC RECEPTOR 20A-RELATED"/>
    <property type="match status" value="1"/>
</dbReference>
<comment type="caution">
    <text evidence="15">The sequence shown here is derived from an EMBL/GenBank/DDBJ whole genome shotgun (WGS) entry which is preliminary data.</text>
</comment>
<dbReference type="InterPro" id="IPR001320">
    <property type="entry name" value="Iontro_rcpt_C"/>
</dbReference>
<dbReference type="InterPro" id="IPR019594">
    <property type="entry name" value="Glu/Gly-bd"/>
</dbReference>
<dbReference type="GO" id="GO:0015276">
    <property type="term" value="F:ligand-gated monoatomic ion channel activity"/>
    <property type="evidence" value="ECO:0007669"/>
    <property type="project" value="InterPro"/>
</dbReference>
<dbReference type="GO" id="GO:0005886">
    <property type="term" value="C:plasma membrane"/>
    <property type="evidence" value="ECO:0007669"/>
    <property type="project" value="UniProtKB-SubCell"/>
</dbReference>
<protein>
    <submittedName>
        <fullName evidence="15">Glutamate receptor ionotropic, delta-2</fullName>
    </submittedName>
</protein>
<dbReference type="Proteomes" id="UP000735302">
    <property type="component" value="Unassembled WGS sequence"/>
</dbReference>
<evidence type="ECO:0000256" key="6">
    <source>
        <dbReference type="ARBA" id="ARBA00023065"/>
    </source>
</evidence>